<keyword evidence="3" id="KW-0235">DNA replication</keyword>
<dbReference type="InterPro" id="IPR013748">
    <property type="entry name" value="Rep_factorC_C"/>
</dbReference>
<dbReference type="Pfam" id="PF08542">
    <property type="entry name" value="Rep_fac_C"/>
    <property type="match status" value="1"/>
</dbReference>
<dbReference type="GO" id="GO:0005524">
    <property type="term" value="F:ATP binding"/>
    <property type="evidence" value="ECO:0007669"/>
    <property type="project" value="UniProtKB-KW"/>
</dbReference>
<dbReference type="EMBL" id="DQZR01000254">
    <property type="protein sequence ID" value="HDM36786.1"/>
    <property type="molecule type" value="Genomic_DNA"/>
</dbReference>
<dbReference type="PANTHER" id="PTHR11669">
    <property type="entry name" value="REPLICATION FACTOR C / DNA POLYMERASE III GAMMA-TAU SUBUNIT"/>
    <property type="match status" value="1"/>
</dbReference>
<dbReference type="SUPFAM" id="SSF48019">
    <property type="entry name" value="post-AAA+ oligomerization domain-like"/>
    <property type="match status" value="1"/>
</dbReference>
<evidence type="ECO:0000256" key="2">
    <source>
        <dbReference type="ARBA" id="ARBA00014164"/>
    </source>
</evidence>
<dbReference type="InterPro" id="IPR003593">
    <property type="entry name" value="AAA+_ATPase"/>
</dbReference>
<dbReference type="GO" id="GO:0006281">
    <property type="term" value="P:DNA repair"/>
    <property type="evidence" value="ECO:0007669"/>
    <property type="project" value="TreeGrafter"/>
</dbReference>
<proteinExistence type="inferred from homology"/>
<feature type="domain" description="AAA+ ATPase" evidence="7">
    <location>
        <begin position="41"/>
        <end position="197"/>
    </location>
</feature>
<comment type="similarity">
    <text evidence="1">Belongs to the activator 1 small subunits family. RfcS subfamily.</text>
</comment>
<evidence type="ECO:0000313" key="8">
    <source>
        <dbReference type="EMBL" id="HDM36786.1"/>
    </source>
</evidence>
<protein>
    <recommendedName>
        <fullName evidence="2">Replication factor C small subunit</fullName>
    </recommendedName>
    <alternativeName>
        <fullName evidence="6">Clamp loader small subunit</fullName>
    </alternativeName>
</protein>
<sequence length="332" mass="37721">MWRGSSLSEIWIEKYRPRSFDEVVGQRAVVERFRSYVKRGSIPNLLLHGRAGVGKSTLVYLLAKGLYGERFEDNLVEIDASDFFNRGKAYLEAEDRFEHFYDKNKPVIETFKEVINEYASLMPIGADFKVIFFRNADALTFEAQHALRRMIERYNRTCRFLFTTRRPSRIIPPLRSRALNLYLAPIRDGLIMRRLGEILAAEGVKIDEELIHEVVSRAGGSMGDAIYALQYLALTGELPSLSDERIDELISAGMRGDSVRVSRLIEELLVDEGLTGEEVLGMIHEVLVSGRASLGIRIEEVVLTMADFDMRLLEGANEKIQLEALLSNITEV</sequence>
<dbReference type="GO" id="GO:0003689">
    <property type="term" value="F:DNA clamp loader activity"/>
    <property type="evidence" value="ECO:0007669"/>
    <property type="project" value="TreeGrafter"/>
</dbReference>
<dbReference type="Gene3D" id="1.10.8.60">
    <property type="match status" value="1"/>
</dbReference>
<accession>A0A7C0X4V7</accession>
<evidence type="ECO:0000259" key="7">
    <source>
        <dbReference type="SMART" id="SM00382"/>
    </source>
</evidence>
<evidence type="ECO:0000256" key="4">
    <source>
        <dbReference type="ARBA" id="ARBA00022741"/>
    </source>
</evidence>
<dbReference type="InterPro" id="IPR008921">
    <property type="entry name" value="DNA_pol3_clamp-load_cplx_C"/>
</dbReference>
<dbReference type="InterPro" id="IPR003959">
    <property type="entry name" value="ATPase_AAA_core"/>
</dbReference>
<keyword evidence="5" id="KW-0067">ATP-binding</keyword>
<organism evidence="8">
    <name type="scientific">Candidatus Syntropharchaeum butanivorans</name>
    <dbReference type="NCBI Taxonomy" id="1839936"/>
    <lineage>
        <taxon>Archaea</taxon>
        <taxon>Methanobacteriati</taxon>
        <taxon>Methanobacteriota</taxon>
        <taxon>Stenosarchaea group</taxon>
        <taxon>Methanomicrobia</taxon>
        <taxon>Methanosarcinales</taxon>
        <taxon>ANME-2 cluster</taxon>
        <taxon>Candidatus Syntropharchaeum</taxon>
    </lineage>
</organism>
<keyword evidence="4" id="KW-0547">Nucleotide-binding</keyword>
<dbReference type="InterPro" id="IPR027417">
    <property type="entry name" value="P-loop_NTPase"/>
</dbReference>
<gene>
    <name evidence="8" type="ORF">ENG09_06040</name>
</gene>
<evidence type="ECO:0000256" key="6">
    <source>
        <dbReference type="ARBA" id="ARBA00031749"/>
    </source>
</evidence>
<dbReference type="GO" id="GO:0005663">
    <property type="term" value="C:DNA replication factor C complex"/>
    <property type="evidence" value="ECO:0007669"/>
    <property type="project" value="TreeGrafter"/>
</dbReference>
<dbReference type="GO" id="GO:0016887">
    <property type="term" value="F:ATP hydrolysis activity"/>
    <property type="evidence" value="ECO:0007669"/>
    <property type="project" value="InterPro"/>
</dbReference>
<dbReference type="Proteomes" id="UP000885863">
    <property type="component" value="Unassembled WGS sequence"/>
</dbReference>
<evidence type="ECO:0000256" key="3">
    <source>
        <dbReference type="ARBA" id="ARBA00022705"/>
    </source>
</evidence>
<dbReference type="NCBIfam" id="NF009067">
    <property type="entry name" value="PRK12402.1"/>
    <property type="match status" value="1"/>
</dbReference>
<dbReference type="SUPFAM" id="SSF52540">
    <property type="entry name" value="P-loop containing nucleoside triphosphate hydrolases"/>
    <property type="match status" value="1"/>
</dbReference>
<dbReference type="CDD" id="cd00009">
    <property type="entry name" value="AAA"/>
    <property type="match status" value="1"/>
</dbReference>
<dbReference type="SMART" id="SM00382">
    <property type="entry name" value="AAA"/>
    <property type="match status" value="1"/>
</dbReference>
<reference evidence="8" key="1">
    <citation type="journal article" date="2020" name="mSystems">
        <title>Genome- and Community-Level Interaction Insights into Carbon Utilization and Element Cycling Functions of Hydrothermarchaeota in Hydrothermal Sediment.</title>
        <authorList>
            <person name="Zhou Z."/>
            <person name="Liu Y."/>
            <person name="Xu W."/>
            <person name="Pan J."/>
            <person name="Luo Z.H."/>
            <person name="Li M."/>
        </authorList>
    </citation>
    <scope>NUCLEOTIDE SEQUENCE [LARGE SCALE GENOMIC DNA]</scope>
    <source>
        <strain evidence="8">HyVt-185</strain>
    </source>
</reference>
<name>A0A7C0X4V7_9EURY</name>
<dbReference type="Pfam" id="PF00004">
    <property type="entry name" value="AAA"/>
    <property type="match status" value="1"/>
</dbReference>
<dbReference type="Gene3D" id="1.20.272.10">
    <property type="match status" value="1"/>
</dbReference>
<evidence type="ECO:0000256" key="5">
    <source>
        <dbReference type="ARBA" id="ARBA00022840"/>
    </source>
</evidence>
<dbReference type="PANTHER" id="PTHR11669:SF20">
    <property type="entry name" value="REPLICATION FACTOR C SUBUNIT 4"/>
    <property type="match status" value="1"/>
</dbReference>
<evidence type="ECO:0000256" key="1">
    <source>
        <dbReference type="ARBA" id="ARBA00009668"/>
    </source>
</evidence>
<dbReference type="InterPro" id="IPR050238">
    <property type="entry name" value="DNA_Rep/Repair_Clamp_Loader"/>
</dbReference>
<dbReference type="AlphaFoldDB" id="A0A7C0X4V7"/>
<dbReference type="Gene3D" id="3.40.50.300">
    <property type="entry name" value="P-loop containing nucleotide triphosphate hydrolases"/>
    <property type="match status" value="1"/>
</dbReference>
<dbReference type="GO" id="GO:0006261">
    <property type="term" value="P:DNA-templated DNA replication"/>
    <property type="evidence" value="ECO:0007669"/>
    <property type="project" value="TreeGrafter"/>
</dbReference>
<comment type="caution">
    <text evidence="8">The sequence shown here is derived from an EMBL/GenBank/DDBJ whole genome shotgun (WGS) entry which is preliminary data.</text>
</comment>
<dbReference type="GO" id="GO:0003677">
    <property type="term" value="F:DNA binding"/>
    <property type="evidence" value="ECO:0007669"/>
    <property type="project" value="InterPro"/>
</dbReference>